<accession>A0AAW4X609</accession>
<dbReference type="RefSeq" id="WP_152739367.1">
    <property type="nucleotide sequence ID" value="NZ_JACJKI010000103.1"/>
</dbReference>
<dbReference type="Proteomes" id="UP001217945">
    <property type="component" value="Unassembled WGS sequence"/>
</dbReference>
<protein>
    <submittedName>
        <fullName evidence="3">IS21 family transposase</fullName>
    </submittedName>
</protein>
<gene>
    <name evidence="3" type="primary">istA</name>
    <name evidence="3" type="ORF">LMB76_06185</name>
    <name evidence="4" type="ORF">PSQ53_08630</name>
</gene>
<dbReference type="Pfam" id="PF22483">
    <property type="entry name" value="Mu-transpos_C_2"/>
    <property type="match status" value="1"/>
</dbReference>
<dbReference type="InterPro" id="IPR001584">
    <property type="entry name" value="Integrase_cat-core"/>
</dbReference>
<proteinExistence type="inferred from homology"/>
<dbReference type="GO" id="GO:0003676">
    <property type="term" value="F:nucleic acid binding"/>
    <property type="evidence" value="ECO:0007669"/>
    <property type="project" value="InterPro"/>
</dbReference>
<dbReference type="Proteomes" id="UP001198026">
    <property type="component" value="Unassembled WGS sequence"/>
</dbReference>
<reference evidence="4" key="2">
    <citation type="submission" date="2023-02" db="EMBL/GenBank/DDBJ databases">
        <title>Complete genome sequence of Limosilactobacillus reuteri SRCM217616 isolated from Bos taurus feces.</title>
        <authorList>
            <person name="Yang H.-G."/>
            <person name="Kim J.-W."/>
            <person name="Ha G.-S."/>
            <person name="Yang H.-J."/>
            <person name="Jeong D.-Y."/>
        </authorList>
    </citation>
    <scope>NUCLEOTIDE SEQUENCE</scope>
    <source>
        <strain evidence="4">SRCM217616</strain>
    </source>
</reference>
<evidence type="ECO:0000256" key="1">
    <source>
        <dbReference type="ARBA" id="ARBA00009277"/>
    </source>
</evidence>
<dbReference type="InterPro" id="IPR012337">
    <property type="entry name" value="RNaseH-like_sf"/>
</dbReference>
<dbReference type="PANTHER" id="PTHR35004:SF6">
    <property type="entry name" value="TRANSPOSASE"/>
    <property type="match status" value="1"/>
</dbReference>
<reference evidence="3" key="1">
    <citation type="submission" date="2021-10" db="EMBL/GenBank/DDBJ databases">
        <title>Evolutionary history and lifestyle of the vertebrate symbiont Limosilactobacillus reuteri.</title>
        <authorList>
            <person name="Zheng J."/>
            <person name="Li F."/>
            <person name="Gaenzle M."/>
            <person name="Walter J."/>
        </authorList>
    </citation>
    <scope>NUCLEOTIDE SEQUENCE</scope>
    <source>
        <strain evidence="3">GQ_1_3_1</strain>
    </source>
</reference>
<dbReference type="NCBIfam" id="NF033546">
    <property type="entry name" value="transpos_IS21"/>
    <property type="match status" value="1"/>
</dbReference>
<evidence type="ECO:0000313" key="3">
    <source>
        <dbReference type="EMBL" id="MCC4477809.1"/>
    </source>
</evidence>
<feature type="domain" description="Integrase catalytic" evidence="2">
    <location>
        <begin position="98"/>
        <end position="274"/>
    </location>
</feature>
<dbReference type="PANTHER" id="PTHR35004">
    <property type="entry name" value="TRANSPOSASE RV3428C-RELATED"/>
    <property type="match status" value="1"/>
</dbReference>
<evidence type="ECO:0000259" key="2">
    <source>
        <dbReference type="PROSITE" id="PS50994"/>
    </source>
</evidence>
<dbReference type="SUPFAM" id="SSF53098">
    <property type="entry name" value="Ribonuclease H-like"/>
    <property type="match status" value="1"/>
</dbReference>
<evidence type="ECO:0000313" key="4">
    <source>
        <dbReference type="EMBL" id="MDD1382965.1"/>
    </source>
</evidence>
<dbReference type="EMBL" id="JAJGWB010000124">
    <property type="protein sequence ID" value="MCC4477809.1"/>
    <property type="molecule type" value="Genomic_DNA"/>
</dbReference>
<evidence type="ECO:0000313" key="5">
    <source>
        <dbReference type="Proteomes" id="UP001198026"/>
    </source>
</evidence>
<dbReference type="EMBL" id="JAQTKT010000001">
    <property type="protein sequence ID" value="MDD1382965.1"/>
    <property type="molecule type" value="Genomic_DNA"/>
</dbReference>
<dbReference type="InterPro" id="IPR036397">
    <property type="entry name" value="RNaseH_sf"/>
</dbReference>
<sequence>MAKIKPNYAALGRQYNCDPRTIKRYLNNPQAGKRQTNKRCPSKLDPYRDVIKDKYKTCSATAIFYFIKELGYEGGISILRDYCHQLKKAQYQQPVIRVETAPGDVSQVDWKEDLVLYTRENRPITFSLFLYVLGYSRKKFLKLVFDRKQDTLFQCLIEAFQNTGGVPQRIYFDNMKTAVDHAKSSYRKVIWNSRLLNFSKAAGFIPQACRPFRPQTKGKVEALARTVDRIKVYNHEFQDEKALKNIVKQLETLLNHEISQATDQRPEDLWIKEKEYLQPYNPILLNSLVDHDLTRKVSNESMITYLGNKYSVPVKYIGQTVNVKVTDQKLMIYHASRLVRQHYLSDKKLNYHRDDMKEILGTTIFHDLDDDKLAEQVEINLHMFDQL</sequence>
<comment type="similarity">
    <text evidence="1">Belongs to the transposase IS21/IS408/IS1162 family.</text>
</comment>
<dbReference type="PROSITE" id="PS50994">
    <property type="entry name" value="INTEGRASE"/>
    <property type="match status" value="1"/>
</dbReference>
<name>A0AAW4X609_LIMRT</name>
<dbReference type="Gene3D" id="3.30.420.10">
    <property type="entry name" value="Ribonuclease H-like superfamily/Ribonuclease H"/>
    <property type="match status" value="1"/>
</dbReference>
<dbReference type="AlphaFoldDB" id="A0AAW4X609"/>
<dbReference type="InterPro" id="IPR054353">
    <property type="entry name" value="IstA-like_C"/>
</dbReference>
<comment type="caution">
    <text evidence="3">The sequence shown here is derived from an EMBL/GenBank/DDBJ whole genome shotgun (WGS) entry which is preliminary data.</text>
</comment>
<dbReference type="GO" id="GO:0015074">
    <property type="term" value="P:DNA integration"/>
    <property type="evidence" value="ECO:0007669"/>
    <property type="project" value="InterPro"/>
</dbReference>
<organism evidence="3 5">
    <name type="scientific">Limosilactobacillus reuteri</name>
    <name type="common">Lactobacillus reuteri</name>
    <dbReference type="NCBI Taxonomy" id="1598"/>
    <lineage>
        <taxon>Bacteria</taxon>
        <taxon>Bacillati</taxon>
        <taxon>Bacillota</taxon>
        <taxon>Bacilli</taxon>
        <taxon>Lactobacillales</taxon>
        <taxon>Lactobacillaceae</taxon>
        <taxon>Limosilactobacillus</taxon>
    </lineage>
</organism>